<accession>A0A0A9FH04</accession>
<evidence type="ECO:0000313" key="1">
    <source>
        <dbReference type="EMBL" id="JAE10509.1"/>
    </source>
</evidence>
<dbReference type="EMBL" id="GBRH01187387">
    <property type="protein sequence ID" value="JAE10509.1"/>
    <property type="molecule type" value="Transcribed_RNA"/>
</dbReference>
<reference evidence="1" key="1">
    <citation type="submission" date="2014-09" db="EMBL/GenBank/DDBJ databases">
        <authorList>
            <person name="Magalhaes I.L.F."/>
            <person name="Oliveira U."/>
            <person name="Santos F.R."/>
            <person name="Vidigal T.H.D.A."/>
            <person name="Brescovit A.D."/>
            <person name="Santos A.J."/>
        </authorList>
    </citation>
    <scope>NUCLEOTIDE SEQUENCE</scope>
    <source>
        <tissue evidence="1">Shoot tissue taken approximately 20 cm above the soil surface</tissue>
    </source>
</reference>
<sequence length="17" mass="2011">MEKDDVDGPLPRVRVRE</sequence>
<organism evidence="1">
    <name type="scientific">Arundo donax</name>
    <name type="common">Giant reed</name>
    <name type="synonym">Donax arundinaceus</name>
    <dbReference type="NCBI Taxonomy" id="35708"/>
    <lineage>
        <taxon>Eukaryota</taxon>
        <taxon>Viridiplantae</taxon>
        <taxon>Streptophyta</taxon>
        <taxon>Embryophyta</taxon>
        <taxon>Tracheophyta</taxon>
        <taxon>Spermatophyta</taxon>
        <taxon>Magnoliopsida</taxon>
        <taxon>Liliopsida</taxon>
        <taxon>Poales</taxon>
        <taxon>Poaceae</taxon>
        <taxon>PACMAD clade</taxon>
        <taxon>Arundinoideae</taxon>
        <taxon>Arundineae</taxon>
        <taxon>Arundo</taxon>
    </lineage>
</organism>
<reference evidence="1" key="2">
    <citation type="journal article" date="2015" name="Data Brief">
        <title>Shoot transcriptome of the giant reed, Arundo donax.</title>
        <authorList>
            <person name="Barrero R.A."/>
            <person name="Guerrero F.D."/>
            <person name="Moolhuijzen P."/>
            <person name="Goolsby J.A."/>
            <person name="Tidwell J."/>
            <person name="Bellgard S.E."/>
            <person name="Bellgard M.I."/>
        </authorList>
    </citation>
    <scope>NUCLEOTIDE SEQUENCE</scope>
    <source>
        <tissue evidence="1">Shoot tissue taken approximately 20 cm above the soil surface</tissue>
    </source>
</reference>
<proteinExistence type="predicted"/>
<name>A0A0A9FH04_ARUDO</name>
<dbReference type="AlphaFoldDB" id="A0A0A9FH04"/>
<protein>
    <submittedName>
        <fullName evidence="1">Uncharacterized protein</fullName>
    </submittedName>
</protein>